<name>A0A1S4DH79_TOBAC</name>
<evidence type="ECO:0000313" key="4">
    <source>
        <dbReference type="RefSeq" id="XP_016512619.1"/>
    </source>
</evidence>
<feature type="region of interest" description="Disordered" evidence="1">
    <location>
        <begin position="86"/>
        <end position="105"/>
    </location>
</feature>
<feature type="region of interest" description="Disordered" evidence="1">
    <location>
        <begin position="111"/>
        <end position="134"/>
    </location>
</feature>
<dbReference type="KEGG" id="nta:107829674"/>
<feature type="region of interest" description="Disordered" evidence="1">
    <location>
        <begin position="1"/>
        <end position="52"/>
    </location>
</feature>
<gene>
    <name evidence="3 4" type="primary">LOC107829674</name>
</gene>
<dbReference type="PaxDb" id="4097-A0A1S4DH79"/>
<sequence>MTWKGPSISIWEIVPSPESLDNSSKHESNEEETPRTSAKRKQRASGKDKEVPLWGVKRSLPKETLYLGFKPLTSWQRMGSIYLMAKDRQKKKKPRNADHQRSMKDWRLHLKASQKTRQQNLDRNPRMMVSLSTT</sequence>
<evidence type="ECO:0000313" key="3">
    <source>
        <dbReference type="RefSeq" id="XP_016512618.1"/>
    </source>
</evidence>
<feature type="compositionally biased region" description="Basic and acidic residues" evidence="1">
    <location>
        <begin position="23"/>
        <end position="34"/>
    </location>
</feature>
<dbReference type="AlphaFoldDB" id="A0A1S4DH79"/>
<dbReference type="Proteomes" id="UP000790787">
    <property type="component" value="Chromosome 8"/>
</dbReference>
<dbReference type="RefSeq" id="XP_016512619.1">
    <property type="nucleotide sequence ID" value="XM_016657133.1"/>
</dbReference>
<reference evidence="3 4" key="2">
    <citation type="submission" date="2025-04" db="UniProtKB">
        <authorList>
            <consortium name="RefSeq"/>
        </authorList>
    </citation>
    <scope>IDENTIFICATION</scope>
</reference>
<reference key="1">
    <citation type="journal article" date="2014" name="Nat. Commun.">
        <title>The tobacco genome sequence and its comparison with those of tomato and potato.</title>
        <authorList>
            <person name="Sierro N."/>
            <person name="Battey J.N."/>
            <person name="Ouadi S."/>
            <person name="Bakaher N."/>
            <person name="Bovet L."/>
            <person name="Willig A."/>
            <person name="Goepfert S."/>
            <person name="Peitsch M.C."/>
            <person name="Ivanov N.V."/>
        </authorList>
    </citation>
    <scope>NUCLEOTIDE SEQUENCE [LARGE SCALE GENOMIC DNA]</scope>
    <source>
        <strain>cv. TN90</strain>
    </source>
</reference>
<protein>
    <submittedName>
        <fullName evidence="3 4">Uncharacterized protein</fullName>
    </submittedName>
</protein>
<dbReference type="RefSeq" id="XP_016512618.1">
    <property type="nucleotide sequence ID" value="XM_016657132.1"/>
</dbReference>
<proteinExistence type="predicted"/>
<dbReference type="GeneID" id="107829674"/>
<accession>A0A1S4DH79</accession>
<keyword evidence="2" id="KW-1185">Reference proteome</keyword>
<evidence type="ECO:0000256" key="1">
    <source>
        <dbReference type="SAM" id="MobiDB-lite"/>
    </source>
</evidence>
<feature type="compositionally biased region" description="Basic and acidic residues" evidence="1">
    <location>
        <begin position="95"/>
        <end position="105"/>
    </location>
</feature>
<evidence type="ECO:0000313" key="2">
    <source>
        <dbReference type="Proteomes" id="UP000790787"/>
    </source>
</evidence>
<organism evidence="4">
    <name type="scientific">Nicotiana tabacum</name>
    <name type="common">Common tobacco</name>
    <dbReference type="NCBI Taxonomy" id="4097"/>
    <lineage>
        <taxon>Eukaryota</taxon>
        <taxon>Viridiplantae</taxon>
        <taxon>Streptophyta</taxon>
        <taxon>Embryophyta</taxon>
        <taxon>Tracheophyta</taxon>
        <taxon>Spermatophyta</taxon>
        <taxon>Magnoliopsida</taxon>
        <taxon>eudicotyledons</taxon>
        <taxon>Gunneridae</taxon>
        <taxon>Pentapetalae</taxon>
        <taxon>asterids</taxon>
        <taxon>lamiids</taxon>
        <taxon>Solanales</taxon>
        <taxon>Solanaceae</taxon>
        <taxon>Nicotianoideae</taxon>
        <taxon>Nicotianeae</taxon>
        <taxon>Nicotiana</taxon>
    </lineage>
</organism>